<dbReference type="GO" id="GO:0003964">
    <property type="term" value="F:RNA-directed DNA polymerase activity"/>
    <property type="evidence" value="ECO:0007669"/>
    <property type="project" value="UniProtKB-KW"/>
</dbReference>
<keyword evidence="3" id="KW-0540">Nuclease</keyword>
<name>A0AAF0QN76_SOLVR</name>
<evidence type="ECO:0000256" key="4">
    <source>
        <dbReference type="ARBA" id="ARBA00022759"/>
    </source>
</evidence>
<evidence type="ECO:0000256" key="6">
    <source>
        <dbReference type="ARBA" id="ARBA00022918"/>
    </source>
</evidence>
<dbReference type="AlphaFoldDB" id="A0AAF0QN76"/>
<dbReference type="GO" id="GO:0004519">
    <property type="term" value="F:endonuclease activity"/>
    <property type="evidence" value="ECO:0007669"/>
    <property type="project" value="UniProtKB-KW"/>
</dbReference>
<evidence type="ECO:0000313" key="9">
    <source>
        <dbReference type="EMBL" id="WMV25398.1"/>
    </source>
</evidence>
<dbReference type="PANTHER" id="PTHR34072:SF52">
    <property type="entry name" value="RIBONUCLEASE H"/>
    <property type="match status" value="1"/>
</dbReference>
<evidence type="ECO:0000256" key="3">
    <source>
        <dbReference type="ARBA" id="ARBA00022722"/>
    </source>
</evidence>
<dbReference type="PANTHER" id="PTHR34072">
    <property type="entry name" value="ENZYMATIC POLYPROTEIN-RELATED"/>
    <property type="match status" value="1"/>
</dbReference>
<protein>
    <submittedName>
        <fullName evidence="9">Uncharacterized protein</fullName>
    </submittedName>
</protein>
<accession>A0AAF0QN76</accession>
<organism evidence="9 10">
    <name type="scientific">Solanum verrucosum</name>
    <dbReference type="NCBI Taxonomy" id="315347"/>
    <lineage>
        <taxon>Eukaryota</taxon>
        <taxon>Viridiplantae</taxon>
        <taxon>Streptophyta</taxon>
        <taxon>Embryophyta</taxon>
        <taxon>Tracheophyta</taxon>
        <taxon>Spermatophyta</taxon>
        <taxon>Magnoliopsida</taxon>
        <taxon>eudicotyledons</taxon>
        <taxon>Gunneridae</taxon>
        <taxon>Pentapetalae</taxon>
        <taxon>asterids</taxon>
        <taxon>lamiids</taxon>
        <taxon>Solanales</taxon>
        <taxon>Solanaceae</taxon>
        <taxon>Solanoideae</taxon>
        <taxon>Solaneae</taxon>
        <taxon>Solanum</taxon>
    </lineage>
</organism>
<dbReference type="SUPFAM" id="SSF56672">
    <property type="entry name" value="DNA/RNA polymerases"/>
    <property type="match status" value="1"/>
</dbReference>
<keyword evidence="4" id="KW-0255">Endonuclease</keyword>
<evidence type="ECO:0000256" key="1">
    <source>
        <dbReference type="ARBA" id="ARBA00022679"/>
    </source>
</evidence>
<keyword evidence="2" id="KW-0548">Nucleotidyltransferase</keyword>
<proteinExistence type="predicted"/>
<dbReference type="Pfam" id="PF17917">
    <property type="entry name" value="RT_RNaseH"/>
    <property type="match status" value="1"/>
</dbReference>
<dbReference type="InterPro" id="IPR043128">
    <property type="entry name" value="Rev_trsase/Diguanyl_cyclase"/>
</dbReference>
<gene>
    <name evidence="9" type="ORF">MTR67_018783</name>
</gene>
<dbReference type="InterPro" id="IPR043502">
    <property type="entry name" value="DNA/RNA_pol_sf"/>
</dbReference>
<feature type="domain" description="Reverse transcriptase RNase H-like" evidence="8">
    <location>
        <begin position="80"/>
        <end position="155"/>
    </location>
</feature>
<evidence type="ECO:0000259" key="8">
    <source>
        <dbReference type="Pfam" id="PF17917"/>
    </source>
</evidence>
<dbReference type="Proteomes" id="UP001234989">
    <property type="component" value="Chromosome 4"/>
</dbReference>
<keyword evidence="6" id="KW-0695">RNA-directed DNA polymerase</keyword>
<keyword evidence="5" id="KW-0378">Hydrolase</keyword>
<dbReference type="InterPro" id="IPR041373">
    <property type="entry name" value="RT_RNaseH"/>
</dbReference>
<keyword evidence="1" id="KW-0808">Transferase</keyword>
<dbReference type="EMBL" id="CP133615">
    <property type="protein sequence ID" value="WMV25398.1"/>
    <property type="molecule type" value="Genomic_DNA"/>
</dbReference>
<dbReference type="Gene3D" id="3.30.70.270">
    <property type="match status" value="1"/>
</dbReference>
<dbReference type="GO" id="GO:0016787">
    <property type="term" value="F:hydrolase activity"/>
    <property type="evidence" value="ECO:0007669"/>
    <property type="project" value="UniProtKB-KW"/>
</dbReference>
<sequence>MSQTTSTFGLTNAPATFMELMNRVFKHYLDLFIIVFTNDILIYSQSEEEHATQLNIANYSTKDQVDYNLGLDSTRGSDGYMIYCDASGVGLGCVLIQQGKVIDYASRQLKVHEKNYPTHDLEPAVVVFALKIWRHYLYGVHVDVFIHHKSLKYVFT</sequence>
<dbReference type="Pfam" id="PF00078">
    <property type="entry name" value="RVT_1"/>
    <property type="match status" value="1"/>
</dbReference>
<dbReference type="InterPro" id="IPR000477">
    <property type="entry name" value="RT_dom"/>
</dbReference>
<feature type="domain" description="Reverse transcriptase" evidence="7">
    <location>
        <begin position="7"/>
        <end position="56"/>
    </location>
</feature>
<evidence type="ECO:0000256" key="2">
    <source>
        <dbReference type="ARBA" id="ARBA00022695"/>
    </source>
</evidence>
<reference evidence="9" key="1">
    <citation type="submission" date="2023-08" db="EMBL/GenBank/DDBJ databases">
        <title>A de novo genome assembly of Solanum verrucosum Schlechtendal, a Mexican diploid species geographically isolated from the other diploid A-genome species in potato relatives.</title>
        <authorList>
            <person name="Hosaka K."/>
        </authorList>
    </citation>
    <scope>NUCLEOTIDE SEQUENCE</scope>
    <source>
        <tissue evidence="9">Young leaves</tissue>
    </source>
</reference>
<evidence type="ECO:0000256" key="5">
    <source>
        <dbReference type="ARBA" id="ARBA00022801"/>
    </source>
</evidence>
<evidence type="ECO:0000259" key="7">
    <source>
        <dbReference type="Pfam" id="PF00078"/>
    </source>
</evidence>
<keyword evidence="10" id="KW-1185">Reference proteome</keyword>
<evidence type="ECO:0000313" key="10">
    <source>
        <dbReference type="Proteomes" id="UP001234989"/>
    </source>
</evidence>